<dbReference type="PIRSF" id="PIRSF000390">
    <property type="entry name" value="PLP_StrS"/>
    <property type="match status" value="1"/>
</dbReference>
<reference evidence="2 3" key="1">
    <citation type="submission" date="2024-04" db="EMBL/GenBank/DDBJ databases">
        <authorList>
            <person name="Wu Y.S."/>
            <person name="Zhang L."/>
        </authorList>
    </citation>
    <scope>NUCLEOTIDE SEQUENCE [LARGE SCALE GENOMIC DNA]</scope>
    <source>
        <strain evidence="2 3">KG-01</strain>
    </source>
</reference>
<accession>A0ABU9LPI9</accession>
<keyword evidence="1" id="KW-0663">Pyridoxal phosphate</keyword>
<comment type="similarity">
    <text evidence="1">Belongs to the DegT/DnrJ/EryC1 family.</text>
</comment>
<dbReference type="PANTHER" id="PTHR30244:SF34">
    <property type="entry name" value="DTDP-4-AMINO-4,6-DIDEOXYGALACTOSE TRANSAMINASE"/>
    <property type="match status" value="1"/>
</dbReference>
<dbReference type="SUPFAM" id="SSF53383">
    <property type="entry name" value="PLP-dependent transferases"/>
    <property type="match status" value="1"/>
</dbReference>
<gene>
    <name evidence="2" type="primary">pseC</name>
    <name evidence="2" type="ORF">AAF454_13605</name>
</gene>
<name>A0ABU9LPI9_9BACL</name>
<proteinExistence type="inferred from homology"/>
<evidence type="ECO:0000256" key="1">
    <source>
        <dbReference type="RuleBase" id="RU004508"/>
    </source>
</evidence>
<dbReference type="EC" id="2.6.1.92" evidence="2"/>
<keyword evidence="2" id="KW-0032">Aminotransferase</keyword>
<dbReference type="InterPro" id="IPR020026">
    <property type="entry name" value="PseC"/>
</dbReference>
<dbReference type="InterPro" id="IPR000653">
    <property type="entry name" value="DegT/StrS_aminotransferase"/>
</dbReference>
<dbReference type="PANTHER" id="PTHR30244">
    <property type="entry name" value="TRANSAMINASE"/>
    <property type="match status" value="1"/>
</dbReference>
<evidence type="ECO:0000313" key="3">
    <source>
        <dbReference type="Proteomes" id="UP001398420"/>
    </source>
</evidence>
<dbReference type="RefSeq" id="WP_336663053.1">
    <property type="nucleotide sequence ID" value="NZ_JBBCRB010000001.1"/>
</dbReference>
<dbReference type="EMBL" id="JBCEWA010000012">
    <property type="protein sequence ID" value="MEL5989444.1"/>
    <property type="molecule type" value="Genomic_DNA"/>
</dbReference>
<sequence>MKKRTDFLPYSTQQISDEDIKTVIETLKSPYLTTGPKVSEFEKVVADYVGATYAVAFSNGTAALHAACYAAGITQGDEVITTPITFAASANCVRYMGGEVIFADIDEETYNLDPKEVEKKITSKTKAIIPVDFTGQPVDIDAFMEIGKKHNIVIIEDGAHSLGASYKKRKVGATADMTMFSFHPVKPITTGEGGMIVTNNRTYYEKLCLFRGHGITQTAYAKEQGDWYYEMTDLGYNYRMTDIQAALGISQMNRLDEFIEKRQELANLYTEKINQLPTLKAPNQLADTKSGWHLYSVQLDEVALGKTRKEVFEDLRNANIGVHVHYIPVYWHPYYQELGYKKGICPKAEQWYERALTLPLHPQMNEADVDFVLSYFK</sequence>
<dbReference type="InterPro" id="IPR015421">
    <property type="entry name" value="PyrdxlP-dep_Trfase_major"/>
</dbReference>
<dbReference type="CDD" id="cd00616">
    <property type="entry name" value="AHBA_syn"/>
    <property type="match status" value="1"/>
</dbReference>
<comment type="caution">
    <text evidence="2">The sequence shown here is derived from an EMBL/GenBank/DDBJ whole genome shotgun (WGS) entry which is preliminary data.</text>
</comment>
<dbReference type="Gene3D" id="3.90.1150.10">
    <property type="entry name" value="Aspartate Aminotransferase, domain 1"/>
    <property type="match status" value="1"/>
</dbReference>
<protein>
    <submittedName>
        <fullName evidence="2">UDP-4-amino-4, 6-dideoxy-N-acetyl-beta-L-altrosamine transaminase</fullName>
        <ecNumber evidence="2">2.6.1.92</ecNumber>
    </submittedName>
</protein>
<dbReference type="Pfam" id="PF01041">
    <property type="entry name" value="DegT_DnrJ_EryC1"/>
    <property type="match status" value="1"/>
</dbReference>
<dbReference type="GO" id="GO:0008483">
    <property type="term" value="F:transaminase activity"/>
    <property type="evidence" value="ECO:0007669"/>
    <property type="project" value="UniProtKB-KW"/>
</dbReference>
<dbReference type="InterPro" id="IPR015424">
    <property type="entry name" value="PyrdxlP-dep_Trfase"/>
</dbReference>
<organism evidence="2 3">
    <name type="scientific">Kurthia gibsonii</name>
    <dbReference type="NCBI Taxonomy" id="33946"/>
    <lineage>
        <taxon>Bacteria</taxon>
        <taxon>Bacillati</taxon>
        <taxon>Bacillota</taxon>
        <taxon>Bacilli</taxon>
        <taxon>Bacillales</taxon>
        <taxon>Caryophanaceae</taxon>
        <taxon>Kurthia</taxon>
    </lineage>
</organism>
<evidence type="ECO:0000313" key="2">
    <source>
        <dbReference type="EMBL" id="MEL5989444.1"/>
    </source>
</evidence>
<dbReference type="Gene3D" id="3.40.640.10">
    <property type="entry name" value="Type I PLP-dependent aspartate aminotransferase-like (Major domain)"/>
    <property type="match status" value="1"/>
</dbReference>
<dbReference type="Proteomes" id="UP001398420">
    <property type="component" value="Unassembled WGS sequence"/>
</dbReference>
<dbReference type="InterPro" id="IPR015422">
    <property type="entry name" value="PyrdxlP-dep_Trfase_small"/>
</dbReference>
<keyword evidence="2" id="KW-0808">Transferase</keyword>
<dbReference type="NCBIfam" id="TIGR03588">
    <property type="entry name" value="PseC"/>
    <property type="match status" value="1"/>
</dbReference>
<keyword evidence="3" id="KW-1185">Reference proteome</keyword>